<evidence type="ECO:0000313" key="2">
    <source>
        <dbReference type="Proteomes" id="UP000765509"/>
    </source>
</evidence>
<dbReference type="EMBL" id="AVOT02123543">
    <property type="protein sequence ID" value="MBW0586306.1"/>
    <property type="molecule type" value="Genomic_DNA"/>
</dbReference>
<gene>
    <name evidence="1" type="ORF">O181_126021</name>
</gene>
<reference evidence="1" key="1">
    <citation type="submission" date="2021-03" db="EMBL/GenBank/DDBJ databases">
        <title>Draft genome sequence of rust myrtle Austropuccinia psidii MF-1, a brazilian biotype.</title>
        <authorList>
            <person name="Quecine M.C."/>
            <person name="Pachon D.M.R."/>
            <person name="Bonatelli M.L."/>
            <person name="Correr F.H."/>
            <person name="Franceschini L.M."/>
            <person name="Leite T.F."/>
            <person name="Margarido G.R.A."/>
            <person name="Almeida C.A."/>
            <person name="Ferrarezi J.A."/>
            <person name="Labate C.A."/>
        </authorList>
    </citation>
    <scope>NUCLEOTIDE SEQUENCE</scope>
    <source>
        <strain evidence="1">MF-1</strain>
    </source>
</reference>
<comment type="caution">
    <text evidence="1">The sequence shown here is derived from an EMBL/GenBank/DDBJ whole genome shotgun (WGS) entry which is preliminary data.</text>
</comment>
<keyword evidence="2" id="KW-1185">Reference proteome</keyword>
<dbReference type="Proteomes" id="UP000765509">
    <property type="component" value="Unassembled WGS sequence"/>
</dbReference>
<sequence>MRKRFTHNVVNVLLHSNRTRTSTHHEEYPYGLTELAFSQKSLRSFAFSEARPVLNKEILCKFLGTLYLDKF</sequence>
<dbReference type="AlphaFoldDB" id="A0A9Q3KTI5"/>
<accession>A0A9Q3KTI5</accession>
<name>A0A9Q3KTI5_9BASI</name>
<proteinExistence type="predicted"/>
<protein>
    <submittedName>
        <fullName evidence="1">Uncharacterized protein</fullName>
    </submittedName>
</protein>
<organism evidence="1 2">
    <name type="scientific">Austropuccinia psidii MF-1</name>
    <dbReference type="NCBI Taxonomy" id="1389203"/>
    <lineage>
        <taxon>Eukaryota</taxon>
        <taxon>Fungi</taxon>
        <taxon>Dikarya</taxon>
        <taxon>Basidiomycota</taxon>
        <taxon>Pucciniomycotina</taxon>
        <taxon>Pucciniomycetes</taxon>
        <taxon>Pucciniales</taxon>
        <taxon>Sphaerophragmiaceae</taxon>
        <taxon>Austropuccinia</taxon>
    </lineage>
</organism>
<evidence type="ECO:0000313" key="1">
    <source>
        <dbReference type="EMBL" id="MBW0586306.1"/>
    </source>
</evidence>